<dbReference type="Proteomes" id="UP001500886">
    <property type="component" value="Unassembled WGS sequence"/>
</dbReference>
<organism evidence="2 3">
    <name type="scientific">Streptomyces luteosporeus</name>
    <dbReference type="NCBI Taxonomy" id="173856"/>
    <lineage>
        <taxon>Bacteria</taxon>
        <taxon>Bacillati</taxon>
        <taxon>Actinomycetota</taxon>
        <taxon>Actinomycetes</taxon>
        <taxon>Kitasatosporales</taxon>
        <taxon>Streptomycetaceae</taxon>
        <taxon>Streptomyces</taxon>
    </lineage>
</organism>
<reference evidence="2 3" key="1">
    <citation type="journal article" date="2019" name="Int. J. Syst. Evol. Microbiol.">
        <title>The Global Catalogue of Microorganisms (GCM) 10K type strain sequencing project: providing services to taxonomists for standard genome sequencing and annotation.</title>
        <authorList>
            <consortium name="The Broad Institute Genomics Platform"/>
            <consortium name="The Broad Institute Genome Sequencing Center for Infectious Disease"/>
            <person name="Wu L."/>
            <person name="Ma J."/>
        </authorList>
    </citation>
    <scope>NUCLEOTIDE SEQUENCE [LARGE SCALE GENOMIC DNA]</scope>
    <source>
        <strain evidence="2 3">JCM 4542</strain>
    </source>
</reference>
<keyword evidence="3" id="KW-1185">Reference proteome</keyword>
<evidence type="ECO:0000313" key="3">
    <source>
        <dbReference type="Proteomes" id="UP001500886"/>
    </source>
</evidence>
<feature type="region of interest" description="Disordered" evidence="1">
    <location>
        <begin position="68"/>
        <end position="91"/>
    </location>
</feature>
<comment type="caution">
    <text evidence="2">The sequence shown here is derived from an EMBL/GenBank/DDBJ whole genome shotgun (WGS) entry which is preliminary data.</text>
</comment>
<evidence type="ECO:0000313" key="2">
    <source>
        <dbReference type="EMBL" id="GAA2726005.1"/>
    </source>
</evidence>
<protein>
    <recommendedName>
        <fullName evidence="4">Secreted protein</fullName>
    </recommendedName>
</protein>
<evidence type="ECO:0000256" key="1">
    <source>
        <dbReference type="SAM" id="MobiDB-lite"/>
    </source>
</evidence>
<gene>
    <name evidence="2" type="ORF">GCM10010315_59260</name>
</gene>
<sequence length="91" mass="9631">MFLGALVVAALCVAGFVLAGEVAVLVVVVAGVGGLAWRVGAASRPRPPRRGSSARPLSRVRIGHERDAHVVRDEGGQRERVEDLVETEPPR</sequence>
<name>A0ABN3U9B8_9ACTN</name>
<evidence type="ECO:0008006" key="4">
    <source>
        <dbReference type="Google" id="ProtNLM"/>
    </source>
</evidence>
<dbReference type="EMBL" id="BAAASL010000034">
    <property type="protein sequence ID" value="GAA2726005.1"/>
    <property type="molecule type" value="Genomic_DNA"/>
</dbReference>
<proteinExistence type="predicted"/>
<accession>A0ABN3U9B8</accession>